<proteinExistence type="predicted"/>
<sequence length="149" mass="17260">MSSTTGVRGTSASLPREADSQEEGGSRRHDSFRRRARDAPIDPRLYQHLERLGLGCEGRTRHKKLRRQEKRKKLSEEELLRIEKQVTREAIPYFQQVTGEPPADIVYSSRDTSSGKYRSLTIHAPVKSADQLYEIYEKVDLDPRVKFKF</sequence>
<keyword evidence="3" id="KW-1185">Reference proteome</keyword>
<organism evidence="2 3">
    <name type="scientific">Nannochloropsis salina CCMP1776</name>
    <dbReference type="NCBI Taxonomy" id="1027361"/>
    <lineage>
        <taxon>Eukaryota</taxon>
        <taxon>Sar</taxon>
        <taxon>Stramenopiles</taxon>
        <taxon>Ochrophyta</taxon>
        <taxon>Eustigmatophyceae</taxon>
        <taxon>Eustigmatales</taxon>
        <taxon>Monodopsidaceae</taxon>
        <taxon>Microchloropsis</taxon>
        <taxon>Microchloropsis salina</taxon>
    </lineage>
</organism>
<comment type="caution">
    <text evidence="2">The sequence shown here is derived from an EMBL/GenBank/DDBJ whole genome shotgun (WGS) entry which is preliminary data.</text>
</comment>
<dbReference type="Proteomes" id="UP000355283">
    <property type="component" value="Unassembled WGS sequence"/>
</dbReference>
<feature type="compositionally biased region" description="Polar residues" evidence="1">
    <location>
        <begin position="1"/>
        <end position="13"/>
    </location>
</feature>
<dbReference type="InterPro" id="IPR007454">
    <property type="entry name" value="UPF0250_YbeD-like"/>
</dbReference>
<feature type="compositionally biased region" description="Basic and acidic residues" evidence="1">
    <location>
        <begin position="16"/>
        <end position="29"/>
    </location>
</feature>
<protein>
    <submittedName>
        <fullName evidence="2">Uncharacterized protein</fullName>
    </submittedName>
</protein>
<feature type="region of interest" description="Disordered" evidence="1">
    <location>
        <begin position="1"/>
        <end position="40"/>
    </location>
</feature>
<dbReference type="OrthoDB" id="2533at2759"/>
<evidence type="ECO:0000256" key="1">
    <source>
        <dbReference type="SAM" id="MobiDB-lite"/>
    </source>
</evidence>
<dbReference type="SUPFAM" id="SSF117991">
    <property type="entry name" value="YbeD/HP0495-like"/>
    <property type="match status" value="1"/>
</dbReference>
<name>A0A4D9D5K1_9STRA</name>
<accession>A0A4D9D5K1</accession>
<evidence type="ECO:0000313" key="3">
    <source>
        <dbReference type="Proteomes" id="UP000355283"/>
    </source>
</evidence>
<dbReference type="Gene3D" id="3.30.70.260">
    <property type="match status" value="1"/>
</dbReference>
<gene>
    <name evidence="2" type="ORF">NSK_001818</name>
</gene>
<dbReference type="EMBL" id="SDOX01000007">
    <property type="protein sequence ID" value="TFJ86730.1"/>
    <property type="molecule type" value="Genomic_DNA"/>
</dbReference>
<evidence type="ECO:0000313" key="2">
    <source>
        <dbReference type="EMBL" id="TFJ86730.1"/>
    </source>
</evidence>
<dbReference type="Pfam" id="PF04359">
    <property type="entry name" value="DUF493"/>
    <property type="match status" value="1"/>
</dbReference>
<reference evidence="2 3" key="1">
    <citation type="submission" date="2019-01" db="EMBL/GenBank/DDBJ databases">
        <title>Nuclear Genome Assembly of the Microalgal Biofuel strain Nannochloropsis salina CCMP1776.</title>
        <authorList>
            <person name="Hovde B."/>
        </authorList>
    </citation>
    <scope>NUCLEOTIDE SEQUENCE [LARGE SCALE GENOMIC DNA]</scope>
    <source>
        <strain evidence="2 3">CCMP1776</strain>
    </source>
</reference>
<dbReference type="AlphaFoldDB" id="A0A4D9D5K1"/>
<dbReference type="InterPro" id="IPR027471">
    <property type="entry name" value="YbeD-like_sf"/>
</dbReference>